<evidence type="ECO:0000313" key="6">
    <source>
        <dbReference type="Proteomes" id="UP000236333"/>
    </source>
</evidence>
<gene>
    <name evidence="5" type="ORF">TSOC_007109</name>
</gene>
<dbReference type="AlphaFoldDB" id="A0A2J8A1T8"/>
<dbReference type="SMART" id="SM00225">
    <property type="entry name" value="BTB"/>
    <property type="match status" value="1"/>
</dbReference>
<comment type="caution">
    <text evidence="5">The sequence shown here is derived from an EMBL/GenBank/DDBJ whole genome shotgun (WGS) entry which is preliminary data.</text>
</comment>
<organism evidence="5 6">
    <name type="scientific">Tetrabaena socialis</name>
    <dbReference type="NCBI Taxonomy" id="47790"/>
    <lineage>
        <taxon>Eukaryota</taxon>
        <taxon>Viridiplantae</taxon>
        <taxon>Chlorophyta</taxon>
        <taxon>core chlorophytes</taxon>
        <taxon>Chlorophyceae</taxon>
        <taxon>CS clade</taxon>
        <taxon>Chlamydomonadales</taxon>
        <taxon>Tetrabaenaceae</taxon>
        <taxon>Tetrabaena</taxon>
    </lineage>
</organism>
<evidence type="ECO:0000256" key="3">
    <source>
        <dbReference type="ARBA" id="ARBA00023043"/>
    </source>
</evidence>
<name>A0A2J8A1T8_9CHLO</name>
<dbReference type="GO" id="GO:0005737">
    <property type="term" value="C:cytoplasm"/>
    <property type="evidence" value="ECO:0007669"/>
    <property type="project" value="TreeGrafter"/>
</dbReference>
<dbReference type="Proteomes" id="UP000236333">
    <property type="component" value="Unassembled WGS sequence"/>
</dbReference>
<proteinExistence type="predicted"/>
<dbReference type="CDD" id="cd18186">
    <property type="entry name" value="BTB_POZ_ZBTB_KLHL-like"/>
    <property type="match status" value="1"/>
</dbReference>
<feature type="domain" description="BTB" evidence="4">
    <location>
        <begin position="100"/>
        <end position="166"/>
    </location>
</feature>
<reference evidence="5 6" key="1">
    <citation type="journal article" date="2017" name="Mol. Biol. Evol.">
        <title>The 4-celled Tetrabaena socialis nuclear genome reveals the essential components for genetic control of cell number at the origin of multicellularity in the volvocine lineage.</title>
        <authorList>
            <person name="Featherston J."/>
            <person name="Arakaki Y."/>
            <person name="Hanschen E.R."/>
            <person name="Ferris P.J."/>
            <person name="Michod R.E."/>
            <person name="Olson B.J.S.C."/>
            <person name="Nozaki H."/>
            <person name="Durand P.M."/>
        </authorList>
    </citation>
    <scope>NUCLEOTIDE SEQUENCE [LARGE SCALE GENOMIC DNA]</scope>
    <source>
        <strain evidence="5 6">NIES-571</strain>
    </source>
</reference>
<dbReference type="InterPro" id="IPR000210">
    <property type="entry name" value="BTB/POZ_dom"/>
</dbReference>
<evidence type="ECO:0000256" key="1">
    <source>
        <dbReference type="ARBA" id="ARBA00004906"/>
    </source>
</evidence>
<dbReference type="PANTHER" id="PTHR46231:SF1">
    <property type="entry name" value="ANKYRIN REPEAT AND BTB_POZ DOMAIN-CONTAINING PROTEIN 1"/>
    <property type="match status" value="1"/>
</dbReference>
<dbReference type="Gene3D" id="3.30.710.10">
    <property type="entry name" value="Potassium Channel Kv1.1, Chain A"/>
    <property type="match status" value="1"/>
</dbReference>
<dbReference type="SUPFAM" id="SSF54695">
    <property type="entry name" value="POZ domain"/>
    <property type="match status" value="1"/>
</dbReference>
<evidence type="ECO:0000259" key="4">
    <source>
        <dbReference type="PROSITE" id="PS50097"/>
    </source>
</evidence>
<keyword evidence="2" id="KW-0677">Repeat</keyword>
<evidence type="ECO:0000313" key="5">
    <source>
        <dbReference type="EMBL" id="PNH06465.1"/>
    </source>
</evidence>
<keyword evidence="6" id="KW-1185">Reference proteome</keyword>
<comment type="pathway">
    <text evidence="1">Protein modification; protein ubiquitination.</text>
</comment>
<dbReference type="GO" id="GO:0000151">
    <property type="term" value="C:ubiquitin ligase complex"/>
    <property type="evidence" value="ECO:0007669"/>
    <property type="project" value="TreeGrafter"/>
</dbReference>
<protein>
    <submittedName>
        <fullName evidence="5">Kelch repeat and BTB domain-containing protein 10</fullName>
    </submittedName>
</protein>
<keyword evidence="3" id="KW-0040">ANK repeat</keyword>
<evidence type="ECO:0000256" key="2">
    <source>
        <dbReference type="ARBA" id="ARBA00022737"/>
    </source>
</evidence>
<sequence>MKTWRMAFLAASHERDCFSFIDLGFIFLVDATFLRDYDVVPVPIPEGTVIPLMRCNLLTFELTFDWNDVPYSIPSKGGETSRTLRGDLLALLERQPDGTADVVLIAGPDRYHVHRALLSARCDYYRHLFQSDFADARATEFILPDDPAAVRIFVRFLYSDAADIRADNAVAVTEMANRLLVPKLFELGVAAVVASLSASNIADLRVWANRRGYSALSTKLDAWVEA</sequence>
<dbReference type="Pfam" id="PF00651">
    <property type="entry name" value="BTB"/>
    <property type="match status" value="1"/>
</dbReference>
<dbReference type="InterPro" id="IPR011333">
    <property type="entry name" value="SKP1/BTB/POZ_sf"/>
</dbReference>
<dbReference type="PROSITE" id="PS50097">
    <property type="entry name" value="BTB"/>
    <property type="match status" value="1"/>
</dbReference>
<accession>A0A2J8A1T8</accession>
<dbReference type="OrthoDB" id="6359816at2759"/>
<dbReference type="InterPro" id="IPR044515">
    <property type="entry name" value="ABTB1"/>
</dbReference>
<dbReference type="PANTHER" id="PTHR46231">
    <property type="entry name" value="ANKYRIN REPEAT AND BTB/POZ DOMAIN-CONTAINING PROTEIN 1"/>
    <property type="match status" value="1"/>
</dbReference>
<dbReference type="EMBL" id="PGGS01000235">
    <property type="protein sequence ID" value="PNH06465.1"/>
    <property type="molecule type" value="Genomic_DNA"/>
</dbReference>